<dbReference type="Proteomes" id="UP000189670">
    <property type="component" value="Unassembled WGS sequence"/>
</dbReference>
<gene>
    <name evidence="2" type="ORF">OMM_03609</name>
</gene>
<comment type="caution">
    <text evidence="2">The sequence shown here is derived from an EMBL/GenBank/DDBJ whole genome shotgun (WGS) entry which is preliminary data.</text>
</comment>
<keyword evidence="1" id="KW-0472">Membrane</keyword>
<dbReference type="SUPFAM" id="SSF56634">
    <property type="entry name" value="Heme-dependent catalase-like"/>
    <property type="match status" value="1"/>
</dbReference>
<sequence length="197" mass="22050">MNLCKQFLSSELIHRGIVILSFFILFACAGERAVLEPAAEYIPPDENKYIDNLIMLLKDKMTKDYQSGKTLRGAHPKHHGCVKARFIVSPDLPESLRIGIFEKPRTYPAFVRFSNGSSSVQPDWVKDARGMAIKIMDVGGKKILEDETYAMTQDFLLISHPVLPAGDVKGFFTLADAATNGSLFWFFSTHSHPISKN</sequence>
<keyword evidence="1" id="KW-1133">Transmembrane helix</keyword>
<dbReference type="AlphaFoldDB" id="A0A1V1P4U9"/>
<feature type="transmembrane region" description="Helical" evidence="1">
    <location>
        <begin position="12"/>
        <end position="29"/>
    </location>
</feature>
<organism evidence="2 3">
    <name type="scientific">Candidatus Magnetoglobus multicellularis str. Araruama</name>
    <dbReference type="NCBI Taxonomy" id="890399"/>
    <lineage>
        <taxon>Bacteria</taxon>
        <taxon>Pseudomonadati</taxon>
        <taxon>Thermodesulfobacteriota</taxon>
        <taxon>Desulfobacteria</taxon>
        <taxon>Desulfobacterales</taxon>
        <taxon>Desulfobacteraceae</taxon>
        <taxon>Candidatus Magnetoglobus</taxon>
    </lineage>
</organism>
<name>A0A1V1P4U9_9BACT</name>
<evidence type="ECO:0000313" key="3">
    <source>
        <dbReference type="Proteomes" id="UP000189670"/>
    </source>
</evidence>
<accession>A0A1V1P4U9</accession>
<dbReference type="PROSITE" id="PS51257">
    <property type="entry name" value="PROKAR_LIPOPROTEIN"/>
    <property type="match status" value="1"/>
</dbReference>
<dbReference type="GO" id="GO:0020037">
    <property type="term" value="F:heme binding"/>
    <property type="evidence" value="ECO:0007669"/>
    <property type="project" value="InterPro"/>
</dbReference>
<evidence type="ECO:0000256" key="1">
    <source>
        <dbReference type="SAM" id="Phobius"/>
    </source>
</evidence>
<dbReference type="InterPro" id="IPR020835">
    <property type="entry name" value="Catalase_sf"/>
</dbReference>
<evidence type="ECO:0008006" key="4">
    <source>
        <dbReference type="Google" id="ProtNLM"/>
    </source>
</evidence>
<keyword evidence="1" id="KW-0812">Transmembrane</keyword>
<dbReference type="Gene3D" id="2.40.180.10">
    <property type="entry name" value="Catalase core domain"/>
    <property type="match status" value="1"/>
</dbReference>
<dbReference type="PANTHER" id="PTHR36195:SF4">
    <property type="entry name" value="DOMAIN PROTEIN, PUTATIVE (AFU_ORTHOLOGUE AFUA_5G01990)-RELATED"/>
    <property type="match status" value="1"/>
</dbReference>
<dbReference type="EMBL" id="ATBP01000529">
    <property type="protein sequence ID" value="ETR69919.1"/>
    <property type="molecule type" value="Genomic_DNA"/>
</dbReference>
<proteinExistence type="predicted"/>
<protein>
    <recommendedName>
        <fullName evidence="4">Catalase core domain-containing protein</fullName>
    </recommendedName>
</protein>
<dbReference type="PANTHER" id="PTHR36195">
    <property type="entry name" value="DOMAIN PROTEIN, PUTATIVE (AFU_ORTHOLOGUE AFUA_5G01990)-RELATED-RELATED"/>
    <property type="match status" value="1"/>
</dbReference>
<reference evidence="3" key="1">
    <citation type="submission" date="2012-11" db="EMBL/GenBank/DDBJ databases">
        <authorList>
            <person name="Lucero-Rivera Y.E."/>
            <person name="Tovar-Ramirez D."/>
        </authorList>
    </citation>
    <scope>NUCLEOTIDE SEQUENCE [LARGE SCALE GENOMIC DNA]</scope>
    <source>
        <strain evidence="3">Araruama</strain>
    </source>
</reference>
<evidence type="ECO:0000313" key="2">
    <source>
        <dbReference type="EMBL" id="ETR69919.1"/>
    </source>
</evidence>